<dbReference type="AlphaFoldDB" id="A0A0D0DWE3"/>
<dbReference type="HOGENOM" id="CLU_2729230_0_0_1"/>
<reference evidence="2" key="2">
    <citation type="submission" date="2015-01" db="EMBL/GenBank/DDBJ databases">
        <title>Evolutionary Origins and Diversification of the Mycorrhizal Mutualists.</title>
        <authorList>
            <consortium name="DOE Joint Genome Institute"/>
            <consortium name="Mycorrhizal Genomics Consortium"/>
            <person name="Kohler A."/>
            <person name="Kuo A."/>
            <person name="Nagy L.G."/>
            <person name="Floudas D."/>
            <person name="Copeland A."/>
            <person name="Barry K.W."/>
            <person name="Cichocki N."/>
            <person name="Veneault-Fourrey C."/>
            <person name="LaButti K."/>
            <person name="Lindquist E.A."/>
            <person name="Lipzen A."/>
            <person name="Lundell T."/>
            <person name="Morin E."/>
            <person name="Murat C."/>
            <person name="Riley R."/>
            <person name="Ohm R."/>
            <person name="Sun H."/>
            <person name="Tunlid A."/>
            <person name="Henrissat B."/>
            <person name="Grigoriev I.V."/>
            <person name="Hibbett D.S."/>
            <person name="Martin F."/>
        </authorList>
    </citation>
    <scope>NUCLEOTIDE SEQUENCE [LARGE SCALE GENOMIC DNA]</scope>
    <source>
        <strain evidence="2">Ve08.2h10</strain>
    </source>
</reference>
<dbReference type="InParanoid" id="A0A0D0DWE3"/>
<feature type="non-terminal residue" evidence="1">
    <location>
        <position position="1"/>
    </location>
</feature>
<keyword evidence="2" id="KW-1185">Reference proteome</keyword>
<dbReference type="EMBL" id="KN825126">
    <property type="protein sequence ID" value="KIK94166.1"/>
    <property type="molecule type" value="Genomic_DNA"/>
</dbReference>
<organism evidence="1 2">
    <name type="scientific">Paxillus rubicundulus Ve08.2h10</name>
    <dbReference type="NCBI Taxonomy" id="930991"/>
    <lineage>
        <taxon>Eukaryota</taxon>
        <taxon>Fungi</taxon>
        <taxon>Dikarya</taxon>
        <taxon>Basidiomycota</taxon>
        <taxon>Agaricomycotina</taxon>
        <taxon>Agaricomycetes</taxon>
        <taxon>Agaricomycetidae</taxon>
        <taxon>Boletales</taxon>
        <taxon>Paxilineae</taxon>
        <taxon>Paxillaceae</taxon>
        <taxon>Paxillus</taxon>
    </lineage>
</organism>
<evidence type="ECO:0000313" key="1">
    <source>
        <dbReference type="EMBL" id="KIK94166.1"/>
    </source>
</evidence>
<protein>
    <submittedName>
        <fullName evidence="1">Unplaced genomic scaffold scaffold_304, whole genome shotgun sequence</fullName>
    </submittedName>
</protein>
<evidence type="ECO:0000313" key="2">
    <source>
        <dbReference type="Proteomes" id="UP000054538"/>
    </source>
</evidence>
<gene>
    <name evidence="1" type="ORF">PAXRUDRAFT_143484</name>
</gene>
<name>A0A0D0DWE3_9AGAM</name>
<accession>A0A0D0DWE3</accession>
<proteinExistence type="predicted"/>
<sequence length="72" mass="8098">LPSISRHYSDKMIGMPEVNLCMDFTTAQRQKGIAVFLHDFVESLEVDAKVEGAILLAEKEDWSGMSRRGRAD</sequence>
<dbReference type="Proteomes" id="UP000054538">
    <property type="component" value="Unassembled WGS sequence"/>
</dbReference>
<reference evidence="1 2" key="1">
    <citation type="submission" date="2014-04" db="EMBL/GenBank/DDBJ databases">
        <authorList>
            <consortium name="DOE Joint Genome Institute"/>
            <person name="Kuo A."/>
            <person name="Kohler A."/>
            <person name="Jargeat P."/>
            <person name="Nagy L.G."/>
            <person name="Floudas D."/>
            <person name="Copeland A."/>
            <person name="Barry K.W."/>
            <person name="Cichocki N."/>
            <person name="Veneault-Fourrey C."/>
            <person name="LaButti K."/>
            <person name="Lindquist E.A."/>
            <person name="Lipzen A."/>
            <person name="Lundell T."/>
            <person name="Morin E."/>
            <person name="Murat C."/>
            <person name="Sun H."/>
            <person name="Tunlid A."/>
            <person name="Henrissat B."/>
            <person name="Grigoriev I.V."/>
            <person name="Hibbett D.S."/>
            <person name="Martin F."/>
            <person name="Nordberg H.P."/>
            <person name="Cantor M.N."/>
            <person name="Hua S.X."/>
        </authorList>
    </citation>
    <scope>NUCLEOTIDE SEQUENCE [LARGE SCALE GENOMIC DNA]</scope>
    <source>
        <strain evidence="1 2">Ve08.2h10</strain>
    </source>
</reference>